<name>H1HQH6_9BACT</name>
<gene>
    <name evidence="1" type="ORF">HMPREF9944_02420</name>
</gene>
<dbReference type="STRING" id="999422.HMPREF9944_02420"/>
<proteinExistence type="predicted"/>
<keyword evidence="2" id="KW-1185">Reference proteome</keyword>
<reference evidence="1 2" key="1">
    <citation type="submission" date="2011-12" db="EMBL/GenBank/DDBJ databases">
        <title>The Genome Sequence of Prevotella maculosa OT 289.</title>
        <authorList>
            <consortium name="The Broad Institute Genome Sequencing Platform"/>
            <person name="Earl A."/>
            <person name="Ward D."/>
            <person name="Feldgarden M."/>
            <person name="Gevers D."/>
            <person name="Izard J."/>
            <person name="Blanton J.M."/>
            <person name="Mathney J."/>
            <person name="Tanner A.C."/>
            <person name="Dewhirst F.E."/>
            <person name="Young S.K."/>
            <person name="Zeng Q."/>
            <person name="Gargeya S."/>
            <person name="Fitzgerald M."/>
            <person name="Haas B."/>
            <person name="Abouelleil A."/>
            <person name="Alvarado L."/>
            <person name="Arachchi H.M."/>
            <person name="Berlin A."/>
            <person name="Chapman S.B."/>
            <person name="Gearin G."/>
            <person name="Goldberg J."/>
            <person name="Griggs A."/>
            <person name="Gujja S."/>
            <person name="Hansen M."/>
            <person name="Heiman D."/>
            <person name="Howarth C."/>
            <person name="Larimer J."/>
            <person name="Lui A."/>
            <person name="MacDonald P.J.P."/>
            <person name="McCowen C."/>
            <person name="Montmayeur A."/>
            <person name="Murphy C."/>
            <person name="Neiman D."/>
            <person name="Pearson M."/>
            <person name="Priest M."/>
            <person name="Roberts A."/>
            <person name="Saif S."/>
            <person name="Shea T."/>
            <person name="Sisk P."/>
            <person name="Stolte C."/>
            <person name="Sykes S."/>
            <person name="Wortman J."/>
            <person name="Nusbaum C."/>
            <person name="Birren B."/>
        </authorList>
    </citation>
    <scope>NUCLEOTIDE SEQUENCE [LARGE SCALE GENOMIC DNA]</scope>
    <source>
        <strain evidence="1 2">OT 289</strain>
    </source>
</reference>
<dbReference type="AlphaFoldDB" id="H1HQH6"/>
<evidence type="ECO:0000313" key="1">
    <source>
        <dbReference type="EMBL" id="EHO66157.1"/>
    </source>
</evidence>
<dbReference type="Proteomes" id="UP000003167">
    <property type="component" value="Unassembled WGS sequence"/>
</dbReference>
<organism evidence="1 2">
    <name type="scientific">Segatella maculosa OT 289</name>
    <dbReference type="NCBI Taxonomy" id="999422"/>
    <lineage>
        <taxon>Bacteria</taxon>
        <taxon>Pseudomonadati</taxon>
        <taxon>Bacteroidota</taxon>
        <taxon>Bacteroidia</taxon>
        <taxon>Bacteroidales</taxon>
        <taxon>Prevotellaceae</taxon>
        <taxon>Segatella</taxon>
    </lineage>
</organism>
<dbReference type="EMBL" id="AGEK01000044">
    <property type="protein sequence ID" value="EHO66157.1"/>
    <property type="molecule type" value="Genomic_DNA"/>
</dbReference>
<comment type="caution">
    <text evidence="1">The sequence shown here is derived from an EMBL/GenBank/DDBJ whole genome shotgun (WGS) entry which is preliminary data.</text>
</comment>
<protein>
    <submittedName>
        <fullName evidence="1">Uncharacterized protein</fullName>
    </submittedName>
</protein>
<dbReference type="HOGENOM" id="CLU_3397900_0_0_10"/>
<accession>H1HQH6</accession>
<sequence>MSVYSDIKYLIFDVLVNYMCDFGYETNMRPI</sequence>
<evidence type="ECO:0000313" key="2">
    <source>
        <dbReference type="Proteomes" id="UP000003167"/>
    </source>
</evidence>